<dbReference type="OrthoDB" id="7408536at2"/>
<evidence type="ECO:0000313" key="2">
    <source>
        <dbReference type="EMBL" id="ABC64124.1"/>
    </source>
</evidence>
<evidence type="ECO:0000313" key="3">
    <source>
        <dbReference type="Proteomes" id="UP000008808"/>
    </source>
</evidence>
<gene>
    <name evidence="2" type="ordered locus">ELI_10160</name>
</gene>
<proteinExistence type="predicted"/>
<evidence type="ECO:0000256" key="1">
    <source>
        <dbReference type="SAM" id="MobiDB-lite"/>
    </source>
</evidence>
<feature type="region of interest" description="Disordered" evidence="1">
    <location>
        <begin position="86"/>
        <end position="111"/>
    </location>
</feature>
<dbReference type="AlphaFoldDB" id="Q2N867"/>
<dbReference type="Proteomes" id="UP000008808">
    <property type="component" value="Chromosome"/>
</dbReference>
<protein>
    <submittedName>
        <fullName evidence="2">Uncharacterized protein</fullName>
    </submittedName>
</protein>
<dbReference type="EMBL" id="CP000157">
    <property type="protein sequence ID" value="ABC64124.1"/>
    <property type="molecule type" value="Genomic_DNA"/>
</dbReference>
<accession>Q2N867</accession>
<name>Q2N867_ERYLH</name>
<dbReference type="RefSeq" id="WP_011414951.1">
    <property type="nucleotide sequence ID" value="NC_007722.1"/>
</dbReference>
<keyword evidence="3" id="KW-1185">Reference proteome</keyword>
<dbReference type="HOGENOM" id="CLU_2154503_0_0_5"/>
<dbReference type="STRING" id="314225.ELI_10160"/>
<dbReference type="KEGG" id="eli:ELI_10160"/>
<organism evidence="2 3">
    <name type="scientific">Erythrobacter litoralis (strain HTCC2594)</name>
    <dbReference type="NCBI Taxonomy" id="314225"/>
    <lineage>
        <taxon>Bacteria</taxon>
        <taxon>Pseudomonadati</taxon>
        <taxon>Pseudomonadota</taxon>
        <taxon>Alphaproteobacteria</taxon>
        <taxon>Sphingomonadales</taxon>
        <taxon>Erythrobacteraceae</taxon>
        <taxon>Erythrobacter/Porphyrobacter group</taxon>
        <taxon>Erythrobacter</taxon>
    </lineage>
</organism>
<reference evidence="3" key="1">
    <citation type="journal article" date="2009" name="J. Bacteriol.">
        <title>Complete genome sequence of Erythrobacter litoralis HTCC2594.</title>
        <authorList>
            <person name="Oh H.M."/>
            <person name="Giovannoni S.J."/>
            <person name="Ferriera S."/>
            <person name="Johnson J."/>
            <person name="Cho J.C."/>
        </authorList>
    </citation>
    <scope>NUCLEOTIDE SEQUENCE [LARGE SCALE GENOMIC DNA]</scope>
    <source>
        <strain evidence="3">HTCC2594</strain>
    </source>
</reference>
<sequence length="111" mass="12226">MPNRIAADALSIRKQIREAEAVTDEAMAACAKLKQTMLRARQNPDVNVDAGQKAMMRLMQAEHQGLAMSTSLLRVHEELNRLSREYMGPGDGAETELTPTAEYPVELASVD</sequence>